<dbReference type="Proteomes" id="UP001055439">
    <property type="component" value="Chromosome 1"/>
</dbReference>
<evidence type="ECO:0000313" key="2">
    <source>
        <dbReference type="Proteomes" id="UP001055439"/>
    </source>
</evidence>
<gene>
    <name evidence="1" type="ORF">MUK42_25898</name>
</gene>
<dbReference type="EMBL" id="CP097502">
    <property type="protein sequence ID" value="URD75469.1"/>
    <property type="molecule type" value="Genomic_DNA"/>
</dbReference>
<organism evidence="1 2">
    <name type="scientific">Musa troglodytarum</name>
    <name type="common">fe'i banana</name>
    <dbReference type="NCBI Taxonomy" id="320322"/>
    <lineage>
        <taxon>Eukaryota</taxon>
        <taxon>Viridiplantae</taxon>
        <taxon>Streptophyta</taxon>
        <taxon>Embryophyta</taxon>
        <taxon>Tracheophyta</taxon>
        <taxon>Spermatophyta</taxon>
        <taxon>Magnoliopsida</taxon>
        <taxon>Liliopsida</taxon>
        <taxon>Zingiberales</taxon>
        <taxon>Musaceae</taxon>
        <taxon>Musa</taxon>
    </lineage>
</organism>
<protein>
    <submittedName>
        <fullName evidence="1">Uncharacterized protein</fullName>
    </submittedName>
</protein>
<name>A0A9E7EE42_9LILI</name>
<reference evidence="1" key="1">
    <citation type="submission" date="2022-05" db="EMBL/GenBank/DDBJ databases">
        <title>The Musa troglodytarum L. genome provides insights into the mechanism of non-climacteric behaviour and enrichment of carotenoids.</title>
        <authorList>
            <person name="Wang J."/>
        </authorList>
    </citation>
    <scope>NUCLEOTIDE SEQUENCE</scope>
    <source>
        <tissue evidence="1">Leaf</tissue>
    </source>
</reference>
<dbReference type="AlphaFoldDB" id="A0A9E7EE42"/>
<keyword evidence="2" id="KW-1185">Reference proteome</keyword>
<accession>A0A9E7EE42</accession>
<evidence type="ECO:0000313" key="1">
    <source>
        <dbReference type="EMBL" id="URD75469.1"/>
    </source>
</evidence>
<sequence length="90" mass="9790">MTTPTAIGVVIRLQRAWQHHALALRHWYDHLSLTVFPLQFSCSQTPGTTISALPSPLEVAWHKSPEPLPLAGVTVFATTPPLVGSINKAI</sequence>
<proteinExistence type="predicted"/>